<feature type="transmembrane region" description="Helical" evidence="1">
    <location>
        <begin position="115"/>
        <end position="136"/>
    </location>
</feature>
<sequence>MAPKNPASRNSSQTNDAAAAAALPALEIDPAQPGTPVRLALVVESLGNLAFAVPFALNPAQTFRDFLLPDAAPPAAPSAEAAALARAYAVIVLGITAGMLLSVPSRAGAVEWRRMFYATSAATEIMYVPLLAWQAWGAGQGVAGTGCDPGKLVRLWALPMGVLLAWRAWVFVVKPGWFGSYRIAGRKGD</sequence>
<keyword evidence="3" id="KW-1185">Reference proteome</keyword>
<dbReference type="EMBL" id="JAGTJR010000002">
    <property type="protein sequence ID" value="KAH7063044.1"/>
    <property type="molecule type" value="Genomic_DNA"/>
</dbReference>
<keyword evidence="1" id="KW-1133">Transmembrane helix</keyword>
<proteinExistence type="predicted"/>
<keyword evidence="1" id="KW-0472">Membrane</keyword>
<protein>
    <submittedName>
        <fullName evidence="2">Uncharacterized protein</fullName>
    </submittedName>
</protein>
<name>A0ABQ8GS38_9PEZI</name>
<gene>
    <name evidence="2" type="ORF">B0J12DRAFT_157137</name>
</gene>
<reference evidence="2 3" key="1">
    <citation type="journal article" date="2021" name="Nat. Commun.">
        <title>Genetic determinants of endophytism in the Arabidopsis root mycobiome.</title>
        <authorList>
            <person name="Mesny F."/>
            <person name="Miyauchi S."/>
            <person name="Thiergart T."/>
            <person name="Pickel B."/>
            <person name="Atanasova L."/>
            <person name="Karlsson M."/>
            <person name="Huettel B."/>
            <person name="Barry K.W."/>
            <person name="Haridas S."/>
            <person name="Chen C."/>
            <person name="Bauer D."/>
            <person name="Andreopoulos W."/>
            <person name="Pangilinan J."/>
            <person name="LaButti K."/>
            <person name="Riley R."/>
            <person name="Lipzen A."/>
            <person name="Clum A."/>
            <person name="Drula E."/>
            <person name="Henrissat B."/>
            <person name="Kohler A."/>
            <person name="Grigoriev I.V."/>
            <person name="Martin F.M."/>
            <person name="Hacquard S."/>
        </authorList>
    </citation>
    <scope>NUCLEOTIDE SEQUENCE [LARGE SCALE GENOMIC DNA]</scope>
    <source>
        <strain evidence="2 3">MPI-SDFR-AT-0080</strain>
    </source>
</reference>
<feature type="transmembrane region" description="Helical" evidence="1">
    <location>
        <begin position="83"/>
        <end position="103"/>
    </location>
</feature>
<organism evidence="2 3">
    <name type="scientific">Macrophomina phaseolina</name>
    <dbReference type="NCBI Taxonomy" id="35725"/>
    <lineage>
        <taxon>Eukaryota</taxon>
        <taxon>Fungi</taxon>
        <taxon>Dikarya</taxon>
        <taxon>Ascomycota</taxon>
        <taxon>Pezizomycotina</taxon>
        <taxon>Dothideomycetes</taxon>
        <taxon>Dothideomycetes incertae sedis</taxon>
        <taxon>Botryosphaeriales</taxon>
        <taxon>Botryosphaeriaceae</taxon>
        <taxon>Macrophomina</taxon>
    </lineage>
</organism>
<feature type="transmembrane region" description="Helical" evidence="1">
    <location>
        <begin position="156"/>
        <end position="177"/>
    </location>
</feature>
<evidence type="ECO:0000313" key="3">
    <source>
        <dbReference type="Proteomes" id="UP000774617"/>
    </source>
</evidence>
<keyword evidence="1" id="KW-0812">Transmembrane</keyword>
<evidence type="ECO:0000313" key="2">
    <source>
        <dbReference type="EMBL" id="KAH7063044.1"/>
    </source>
</evidence>
<evidence type="ECO:0000256" key="1">
    <source>
        <dbReference type="SAM" id="Phobius"/>
    </source>
</evidence>
<comment type="caution">
    <text evidence="2">The sequence shown here is derived from an EMBL/GenBank/DDBJ whole genome shotgun (WGS) entry which is preliminary data.</text>
</comment>
<accession>A0ABQ8GS38</accession>
<dbReference type="Proteomes" id="UP000774617">
    <property type="component" value="Unassembled WGS sequence"/>
</dbReference>